<dbReference type="InterPro" id="IPR052564">
    <property type="entry name" value="N-acetyltrans/Recomb-assoc"/>
</dbReference>
<dbReference type="PANTHER" id="PTHR43451:SF1">
    <property type="entry name" value="ACETYLTRANSFERASE"/>
    <property type="match status" value="1"/>
</dbReference>
<protein>
    <submittedName>
        <fullName evidence="2">GNAT family N-acetyltransferase</fullName>
    </submittedName>
</protein>
<dbReference type="GO" id="GO:0016747">
    <property type="term" value="F:acyltransferase activity, transferring groups other than amino-acyl groups"/>
    <property type="evidence" value="ECO:0007669"/>
    <property type="project" value="InterPro"/>
</dbReference>
<organism evidence="2 3">
    <name type="scientific">Candidatus Scatomorpha intestinavium</name>
    <dbReference type="NCBI Taxonomy" id="2840922"/>
    <lineage>
        <taxon>Bacteria</taxon>
        <taxon>Bacillati</taxon>
        <taxon>Bacillota</taxon>
        <taxon>Clostridia</taxon>
        <taxon>Eubacteriales</taxon>
        <taxon>Candidatus Scatomorpha</taxon>
    </lineage>
</organism>
<dbReference type="PROSITE" id="PS51186">
    <property type="entry name" value="GNAT"/>
    <property type="match status" value="1"/>
</dbReference>
<dbReference type="SUPFAM" id="SSF55729">
    <property type="entry name" value="Acyl-CoA N-acyltransferases (Nat)"/>
    <property type="match status" value="1"/>
</dbReference>
<evidence type="ECO:0000313" key="3">
    <source>
        <dbReference type="Proteomes" id="UP000824262"/>
    </source>
</evidence>
<dbReference type="AlphaFoldDB" id="A0A9D1CSN1"/>
<evidence type="ECO:0000313" key="2">
    <source>
        <dbReference type="EMBL" id="HIQ79012.1"/>
    </source>
</evidence>
<dbReference type="Gene3D" id="3.40.630.30">
    <property type="match status" value="1"/>
</dbReference>
<feature type="domain" description="N-acetyltransferase" evidence="1">
    <location>
        <begin position="1"/>
        <end position="145"/>
    </location>
</feature>
<dbReference type="Proteomes" id="UP000824262">
    <property type="component" value="Unassembled WGS sequence"/>
</dbReference>
<proteinExistence type="predicted"/>
<dbReference type="InterPro" id="IPR000182">
    <property type="entry name" value="GNAT_dom"/>
</dbReference>
<evidence type="ECO:0000259" key="1">
    <source>
        <dbReference type="PROSITE" id="PS51186"/>
    </source>
</evidence>
<reference evidence="2" key="1">
    <citation type="submission" date="2020-10" db="EMBL/GenBank/DDBJ databases">
        <authorList>
            <person name="Gilroy R."/>
        </authorList>
    </citation>
    <scope>NUCLEOTIDE SEQUENCE</scope>
    <source>
        <strain evidence="2">ChiBcolR7-354</strain>
    </source>
</reference>
<dbReference type="Pfam" id="PF13673">
    <property type="entry name" value="Acetyltransf_10"/>
    <property type="match status" value="1"/>
</dbReference>
<accession>A0A9D1CSN1</accession>
<gene>
    <name evidence="2" type="ORF">IAB77_07105</name>
</gene>
<reference evidence="2" key="2">
    <citation type="journal article" date="2021" name="PeerJ">
        <title>Extensive microbial diversity within the chicken gut microbiome revealed by metagenomics and culture.</title>
        <authorList>
            <person name="Gilroy R."/>
            <person name="Ravi A."/>
            <person name="Getino M."/>
            <person name="Pursley I."/>
            <person name="Horton D.L."/>
            <person name="Alikhan N.F."/>
            <person name="Baker D."/>
            <person name="Gharbi K."/>
            <person name="Hall N."/>
            <person name="Watson M."/>
            <person name="Adriaenssens E.M."/>
            <person name="Foster-Nyarko E."/>
            <person name="Jarju S."/>
            <person name="Secka A."/>
            <person name="Antonio M."/>
            <person name="Oren A."/>
            <person name="Chaudhuri R.R."/>
            <person name="La Ragione R."/>
            <person name="Hildebrand F."/>
            <person name="Pallen M.J."/>
        </authorList>
    </citation>
    <scope>NUCLEOTIDE SEQUENCE</scope>
    <source>
        <strain evidence="2">ChiBcolR7-354</strain>
    </source>
</reference>
<comment type="caution">
    <text evidence="2">The sequence shown here is derived from an EMBL/GenBank/DDBJ whole genome shotgun (WGS) entry which is preliminary data.</text>
</comment>
<dbReference type="PANTHER" id="PTHR43451">
    <property type="entry name" value="ACETYLTRANSFERASE (GNAT) FAMILY PROTEIN"/>
    <property type="match status" value="1"/>
</dbReference>
<dbReference type="EMBL" id="DVGA01000071">
    <property type="protein sequence ID" value="HIQ79012.1"/>
    <property type="molecule type" value="Genomic_DNA"/>
</dbReference>
<name>A0A9D1CSN1_9FIRM</name>
<sequence>MTVEKLGPERIEDALRLIWETFLQFVAPDYSEEGVRAFRDFIEDRETVESLEFFGAYEGGELAGALAVSEGRRHICCFFVAARHQGRGIGRALYEHLLQNSANSVYTVNSSPYAVEIYRRLGFNALSGEQLADGMRFTPMEYVRERA</sequence>
<dbReference type="CDD" id="cd04301">
    <property type="entry name" value="NAT_SF"/>
    <property type="match status" value="1"/>
</dbReference>
<dbReference type="InterPro" id="IPR016181">
    <property type="entry name" value="Acyl_CoA_acyltransferase"/>
</dbReference>